<evidence type="ECO:0000256" key="1">
    <source>
        <dbReference type="ARBA" id="ARBA00001412"/>
    </source>
</evidence>
<evidence type="ECO:0000256" key="8">
    <source>
        <dbReference type="ARBA" id="ARBA00023295"/>
    </source>
</evidence>
<evidence type="ECO:0000256" key="6">
    <source>
        <dbReference type="ARBA" id="ARBA00022801"/>
    </source>
</evidence>
<dbReference type="Gene3D" id="2.60.40.10">
    <property type="entry name" value="Immunoglobulins"/>
    <property type="match status" value="2"/>
</dbReference>
<dbReference type="InterPro" id="IPR013783">
    <property type="entry name" value="Ig-like_fold"/>
</dbReference>
<dbReference type="Pfam" id="PF02836">
    <property type="entry name" value="Glyco_hydro_2_C"/>
    <property type="match status" value="1"/>
</dbReference>
<evidence type="ECO:0000256" key="4">
    <source>
        <dbReference type="ARBA" id="ARBA00011245"/>
    </source>
</evidence>
<comment type="subunit">
    <text evidence="4">Monomer.</text>
</comment>
<evidence type="ECO:0000313" key="13">
    <source>
        <dbReference type="Proteomes" id="UP000651271"/>
    </source>
</evidence>
<dbReference type="PANTHER" id="PTHR46323:SF2">
    <property type="entry name" value="BETA-GALACTOSIDASE"/>
    <property type="match status" value="1"/>
</dbReference>
<keyword evidence="13" id="KW-1185">Reference proteome</keyword>
<evidence type="ECO:0000313" key="12">
    <source>
        <dbReference type="EMBL" id="MBD1428903.1"/>
    </source>
</evidence>
<comment type="catalytic activity">
    <reaction evidence="1">
        <text>Hydrolysis of terminal non-reducing beta-D-galactose residues in beta-D-galactosides.</text>
        <dbReference type="EC" id="3.2.1.23"/>
    </reaction>
</comment>
<dbReference type="InterPro" id="IPR006103">
    <property type="entry name" value="Glyco_hydro_2_cat"/>
</dbReference>
<feature type="chain" id="PRO_5047327343" description="beta-galactosidase" evidence="10">
    <location>
        <begin position="21"/>
        <end position="1353"/>
    </location>
</feature>
<dbReference type="InterPro" id="IPR017853">
    <property type="entry name" value="GH"/>
</dbReference>
<dbReference type="Gene3D" id="2.60.120.260">
    <property type="entry name" value="Galactose-binding domain-like"/>
    <property type="match status" value="2"/>
</dbReference>
<dbReference type="EMBL" id="JACOIJ010000006">
    <property type="protein sequence ID" value="MBD1428903.1"/>
    <property type="molecule type" value="Genomic_DNA"/>
</dbReference>
<dbReference type="Gene3D" id="2.70.98.10">
    <property type="match status" value="1"/>
</dbReference>
<accession>A0ABR7YC67</accession>
<dbReference type="RefSeq" id="WP_190301637.1">
    <property type="nucleotide sequence ID" value="NZ_JACOIJ010000006.1"/>
</dbReference>
<evidence type="ECO:0000256" key="9">
    <source>
        <dbReference type="ARBA" id="ARBA00032230"/>
    </source>
</evidence>
<dbReference type="InterPro" id="IPR008979">
    <property type="entry name" value="Galactose-bd-like_sf"/>
</dbReference>
<dbReference type="InterPro" id="IPR036156">
    <property type="entry name" value="Beta-gal/glucu_dom_sf"/>
</dbReference>
<evidence type="ECO:0000256" key="2">
    <source>
        <dbReference type="ARBA" id="ARBA00001913"/>
    </source>
</evidence>
<dbReference type="Proteomes" id="UP000651271">
    <property type="component" value="Unassembled WGS sequence"/>
</dbReference>
<gene>
    <name evidence="12" type="ORF">H8B04_04890</name>
</gene>
<feature type="signal peptide" evidence="10">
    <location>
        <begin position="1"/>
        <end position="20"/>
    </location>
</feature>
<dbReference type="InterPro" id="IPR004199">
    <property type="entry name" value="B-gal_small/dom_5"/>
</dbReference>
<comment type="cofactor">
    <cofactor evidence="2">
        <name>Ca(2+)</name>
        <dbReference type="ChEBI" id="CHEBI:29108"/>
    </cofactor>
</comment>
<dbReference type="SUPFAM" id="SSF49785">
    <property type="entry name" value="Galactose-binding domain-like"/>
    <property type="match status" value="2"/>
</dbReference>
<dbReference type="PROSITE" id="PS50022">
    <property type="entry name" value="FA58C_3"/>
    <property type="match status" value="1"/>
</dbReference>
<evidence type="ECO:0000256" key="7">
    <source>
        <dbReference type="ARBA" id="ARBA00022837"/>
    </source>
</evidence>
<dbReference type="InterPro" id="IPR011013">
    <property type="entry name" value="Gal_mutarotase_sf_dom"/>
</dbReference>
<keyword evidence="7" id="KW-0106">Calcium</keyword>
<dbReference type="Pfam" id="PF16353">
    <property type="entry name" value="LacZ_4"/>
    <property type="match status" value="1"/>
</dbReference>
<comment type="similarity">
    <text evidence="3">Belongs to the glycosyl hydrolase 2 family.</text>
</comment>
<dbReference type="SMART" id="SM01038">
    <property type="entry name" value="Bgal_small_N"/>
    <property type="match status" value="1"/>
</dbReference>
<sequence>MNYKSLTSLFLAVICSLTNANSQEQICANLPFTQSLSGFAFTSTAQPTGDEWQSPQALSLNKELPKAYFFSFANTNEALKVLPEHSSYFKNLNGTWKFSWVKHPDERPKNFYENSFDVSKWDDVPVPMSWNILGIQKDGSLKYGVPIYVNQQVIFQHSVRVGDWQGGVMREPRKDWTTYHHRNEVGSYKRSFEVPADWKGKEVYINFDGVDSFFYLWINGKYVGFSKNSRNLASFNITPYLNEKGANTVSVEVYRSSDASFLEAQDMFRLPGIFRTVSLTAKPKIQFRDLVAISDVVNNYKDGVLNISADIKNAFDKVYKGFHITYKLYANALYSDNVENLVATVDDTNGSEAKLSAKTSVFTTKQLKIENVRLWSAERPYRYTLVAELKDKKGKVLETVSTYVGFRKVEIKDTRAQDDEFGLAGRYYYINGKTVKLKGVNRHESNPETGKVISREQMEDEIKLMKRANINHVRNSHYPDDPYWYFLCDKYGIYLEDEANIESHEYYYGDASLSHPIEWKDAHVARCVEMVQARINHPSVVIWSLGNEAGPGNNFVEAYKAIKKIDTSRPVQYERNNAIVDMGSNQYPSISWVKGAVTGKFNLKYPFHISEYAHSMGNAAGNLIDYWEAMESTNFFMGGAIWDWIDQSMYYYDKNTGERFLAYGGDFGDTPNDGTFVNNGLLFADRTEKPQYWEVKKVYQNVGVKALDIQKGEIEIFNKNYFVSLEDYDIQWALYEDGVEIERSSAFIGPKNIISPRQKQIVRVPLSFDKLKEQSEYFVKIQFLQKEAQIWAPKGYVQMEEQLLVKNASNKPLISSVAKGNPLKVSDNANLKAVEGDGFKAIFDLQKGTIHSLVYNGNTIIREGEGPQLDAYRAPLDNDNWAYQQWVAKGLHNLKHKALSNSIFQRADGALVLSFVVESQAPNAATIVGGNSGTYKIIEHSDRAFGVSDFKFTTNQIWTVYQDGSIELESIISSNDASFVLPRLGYALQLPETLSNYNYYGRGPINNYADRKTAQNIEFHKSTVKDQFVNWSNPQSMSNNEEVRWASLTNTSGQGVIFVAKDQLSTSALPWSELAVTLASHPHELPKSSGTHLHLDAAVTGLGGNSCGQGPPLDPDRVKADTHSIGFIIRPVNNNFTAQANVAVAGEMPLTVTRSNAGEVTIASDNKDAKILYQVGKGKPQLYTSSFRLREGGEVSAWYQANTKIRTSVVFPKIETVPLSVVFASSEETGEGAKYLVDGNVNSIWHTMYSVTVAQYPHWVDFDMGEEKQIKGFTYLPRQDGPNGRIKDYKIQVSLDGKTWSETIVDGSFSREPSLQTVRFKSAVKGRYLRFTALSSQNGADFASGAEFGIIAD</sequence>
<dbReference type="InterPro" id="IPR000421">
    <property type="entry name" value="FA58C"/>
</dbReference>
<dbReference type="SUPFAM" id="SSF74650">
    <property type="entry name" value="Galactose mutarotase-like"/>
    <property type="match status" value="1"/>
</dbReference>
<proteinExistence type="inferred from homology"/>
<keyword evidence="6" id="KW-0378">Hydrolase</keyword>
<dbReference type="InterPro" id="IPR050347">
    <property type="entry name" value="Bact_Beta-galactosidase"/>
</dbReference>
<feature type="domain" description="F5/8 type C" evidence="11">
    <location>
        <begin position="1202"/>
        <end position="1350"/>
    </location>
</feature>
<dbReference type="PANTHER" id="PTHR46323">
    <property type="entry name" value="BETA-GALACTOSIDASE"/>
    <property type="match status" value="1"/>
</dbReference>
<comment type="caution">
    <text evidence="12">The sequence shown here is derived from an EMBL/GenBank/DDBJ whole genome shotgun (WGS) entry which is preliminary data.</text>
</comment>
<name>A0ABR7YC67_9SPHI</name>
<evidence type="ECO:0000256" key="10">
    <source>
        <dbReference type="SAM" id="SignalP"/>
    </source>
</evidence>
<keyword evidence="8" id="KW-0326">Glycosidase</keyword>
<dbReference type="Pfam" id="PF02837">
    <property type="entry name" value="Glyco_hydro_2_N"/>
    <property type="match status" value="1"/>
</dbReference>
<evidence type="ECO:0000256" key="5">
    <source>
        <dbReference type="ARBA" id="ARBA00012756"/>
    </source>
</evidence>
<dbReference type="Pfam" id="PF00754">
    <property type="entry name" value="F5_F8_type_C"/>
    <property type="match status" value="1"/>
</dbReference>
<protein>
    <recommendedName>
        <fullName evidence="5">beta-galactosidase</fullName>
        <ecNumber evidence="5">3.2.1.23</ecNumber>
    </recommendedName>
    <alternativeName>
        <fullName evidence="9">Lactase</fullName>
    </alternativeName>
</protein>
<dbReference type="SUPFAM" id="SSF51445">
    <property type="entry name" value="(Trans)glycosidases"/>
    <property type="match status" value="1"/>
</dbReference>
<organism evidence="12 13">
    <name type="scientific">Sphingobacterium litopenaei</name>
    <dbReference type="NCBI Taxonomy" id="2763500"/>
    <lineage>
        <taxon>Bacteria</taxon>
        <taxon>Pseudomonadati</taxon>
        <taxon>Bacteroidota</taxon>
        <taxon>Sphingobacteriia</taxon>
        <taxon>Sphingobacteriales</taxon>
        <taxon>Sphingobacteriaceae</taxon>
        <taxon>Sphingobacterium</taxon>
    </lineage>
</organism>
<dbReference type="SUPFAM" id="SSF49303">
    <property type="entry name" value="beta-Galactosidase/glucuronidase domain"/>
    <property type="match status" value="2"/>
</dbReference>
<dbReference type="PRINTS" id="PR00132">
    <property type="entry name" value="GLHYDRLASE2"/>
</dbReference>
<dbReference type="Pfam" id="PF02929">
    <property type="entry name" value="Bgal_small_N"/>
    <property type="match status" value="1"/>
</dbReference>
<dbReference type="InterPro" id="IPR032312">
    <property type="entry name" value="LacZ_4"/>
</dbReference>
<evidence type="ECO:0000259" key="11">
    <source>
        <dbReference type="PROSITE" id="PS50022"/>
    </source>
</evidence>
<evidence type="ECO:0000256" key="3">
    <source>
        <dbReference type="ARBA" id="ARBA00007401"/>
    </source>
</evidence>
<dbReference type="Gene3D" id="3.20.20.80">
    <property type="entry name" value="Glycosidases"/>
    <property type="match status" value="1"/>
</dbReference>
<dbReference type="InterPro" id="IPR006101">
    <property type="entry name" value="Glyco_hydro_2"/>
</dbReference>
<dbReference type="InterPro" id="IPR006104">
    <property type="entry name" value="Glyco_hydro_2_N"/>
</dbReference>
<keyword evidence="10" id="KW-0732">Signal</keyword>
<dbReference type="InterPro" id="IPR006102">
    <property type="entry name" value="Ig-like_GH2"/>
</dbReference>
<dbReference type="Pfam" id="PF00703">
    <property type="entry name" value="Glyco_hydro_2"/>
    <property type="match status" value="1"/>
</dbReference>
<reference evidence="12 13" key="1">
    <citation type="submission" date="2020-08" db="EMBL/GenBank/DDBJ databases">
        <title>Sphingobacterium sp. DN04309 isolated from aquaculture water.</title>
        <authorList>
            <person name="Zhang M."/>
        </authorList>
    </citation>
    <scope>NUCLEOTIDE SEQUENCE [LARGE SCALE GENOMIC DNA]</scope>
    <source>
        <strain evidence="12 13">DN04309</strain>
    </source>
</reference>
<dbReference type="EC" id="3.2.1.23" evidence="5"/>
<dbReference type="InterPro" id="IPR014718">
    <property type="entry name" value="GH-type_carb-bd"/>
</dbReference>